<reference evidence="1" key="2">
    <citation type="submission" date="2020-09" db="EMBL/GenBank/DDBJ databases">
        <authorList>
            <person name="Sun Q."/>
            <person name="Zhou Y."/>
        </authorList>
    </citation>
    <scope>NUCLEOTIDE SEQUENCE</scope>
    <source>
        <strain evidence="1">CGMCC 1.15254</strain>
    </source>
</reference>
<accession>A0A917C8M8</accession>
<dbReference type="EMBL" id="BMHV01000043">
    <property type="protein sequence ID" value="GGF75948.1"/>
    <property type="molecule type" value="Genomic_DNA"/>
</dbReference>
<sequence length="83" mass="9725">MPFYEDHADNIAKKYPYTFRLESKLISHFERIDQSPTPHLTTDGIGLSSARETLVEERELFDCYQIFIHAKTKSDLYQLMALV</sequence>
<dbReference type="Proteomes" id="UP000632498">
    <property type="component" value="Unassembled WGS sequence"/>
</dbReference>
<comment type="caution">
    <text evidence="1">The sequence shown here is derived from an EMBL/GenBank/DDBJ whole genome shotgun (WGS) entry which is preliminary data.</text>
</comment>
<protein>
    <submittedName>
        <fullName evidence="1">Uncharacterized protein</fullName>
    </submittedName>
</protein>
<keyword evidence="2" id="KW-1185">Reference proteome</keyword>
<evidence type="ECO:0000313" key="2">
    <source>
        <dbReference type="Proteomes" id="UP000632498"/>
    </source>
</evidence>
<name>A0A917C8M8_9PROT</name>
<proteinExistence type="predicted"/>
<reference evidence="1" key="1">
    <citation type="journal article" date="2014" name="Int. J. Syst. Evol. Microbiol.">
        <title>Complete genome sequence of Corynebacterium casei LMG S-19264T (=DSM 44701T), isolated from a smear-ripened cheese.</title>
        <authorList>
            <consortium name="US DOE Joint Genome Institute (JGI-PGF)"/>
            <person name="Walter F."/>
            <person name="Albersmeier A."/>
            <person name="Kalinowski J."/>
            <person name="Ruckert C."/>
        </authorList>
    </citation>
    <scope>NUCLEOTIDE SEQUENCE</scope>
    <source>
        <strain evidence="1">CGMCC 1.15254</strain>
    </source>
</reference>
<organism evidence="1 2">
    <name type="scientific">Terasakiella brassicae</name>
    <dbReference type="NCBI Taxonomy" id="1634917"/>
    <lineage>
        <taxon>Bacteria</taxon>
        <taxon>Pseudomonadati</taxon>
        <taxon>Pseudomonadota</taxon>
        <taxon>Alphaproteobacteria</taxon>
        <taxon>Rhodospirillales</taxon>
        <taxon>Terasakiellaceae</taxon>
        <taxon>Terasakiella</taxon>
    </lineage>
</organism>
<gene>
    <name evidence="1" type="ORF">GCM10011332_32420</name>
</gene>
<evidence type="ECO:0000313" key="1">
    <source>
        <dbReference type="EMBL" id="GGF75948.1"/>
    </source>
</evidence>
<dbReference type="AlphaFoldDB" id="A0A917C8M8"/>